<accession>A0A975C154</accession>
<dbReference type="Proteomes" id="UP000663918">
    <property type="component" value="Chromosome"/>
</dbReference>
<evidence type="ECO:0000259" key="5">
    <source>
        <dbReference type="PROSITE" id="PS50931"/>
    </source>
</evidence>
<dbReference type="Pfam" id="PF00126">
    <property type="entry name" value="HTH_1"/>
    <property type="match status" value="2"/>
</dbReference>
<dbReference type="InterPro" id="IPR036390">
    <property type="entry name" value="WH_DNA-bd_sf"/>
</dbReference>
<evidence type="ECO:0000313" key="6">
    <source>
        <dbReference type="EMBL" id="QTC89865.1"/>
    </source>
</evidence>
<keyword evidence="7" id="KW-1185">Reference proteome</keyword>
<dbReference type="GO" id="GO:0003700">
    <property type="term" value="F:DNA-binding transcription factor activity"/>
    <property type="evidence" value="ECO:0007669"/>
    <property type="project" value="InterPro"/>
</dbReference>
<dbReference type="RefSeq" id="WP_225896789.1">
    <property type="nucleotide sequence ID" value="NZ_CP062222.1"/>
</dbReference>
<organism evidence="6 7">
    <name type="scientific">Brevundimonas goettingensis</name>
    <dbReference type="NCBI Taxonomy" id="2774190"/>
    <lineage>
        <taxon>Bacteria</taxon>
        <taxon>Pseudomonadati</taxon>
        <taxon>Pseudomonadota</taxon>
        <taxon>Alphaproteobacteria</taxon>
        <taxon>Caulobacterales</taxon>
        <taxon>Caulobacteraceae</taxon>
        <taxon>Brevundimonas</taxon>
    </lineage>
</organism>
<keyword evidence="3" id="KW-0238">DNA-binding</keyword>
<comment type="similarity">
    <text evidence="1">Belongs to the LysR transcriptional regulatory family.</text>
</comment>
<dbReference type="InterPro" id="IPR005119">
    <property type="entry name" value="LysR_subst-bd"/>
</dbReference>
<evidence type="ECO:0000256" key="1">
    <source>
        <dbReference type="ARBA" id="ARBA00009437"/>
    </source>
</evidence>
<dbReference type="SUPFAM" id="SSF46785">
    <property type="entry name" value="Winged helix' DNA-binding domain"/>
    <property type="match status" value="2"/>
</dbReference>
<reference evidence="6" key="1">
    <citation type="submission" date="2020-09" db="EMBL/GenBank/DDBJ databases">
        <title>Brevundimonas sp. LVF2 isolated from a puddle in Goettingen, Germany.</title>
        <authorList>
            <person name="Friedrich I."/>
            <person name="Klassen A."/>
            <person name="Hannes N."/>
            <person name="Schneider D."/>
            <person name="Hertel R."/>
            <person name="Daniel R."/>
        </authorList>
    </citation>
    <scope>NUCLEOTIDE SEQUENCE</scope>
    <source>
        <strain evidence="6">LVF2</strain>
    </source>
</reference>
<dbReference type="InterPro" id="IPR000847">
    <property type="entry name" value="LysR_HTH_N"/>
</dbReference>
<dbReference type="EMBL" id="CP062222">
    <property type="protein sequence ID" value="QTC89865.1"/>
    <property type="molecule type" value="Genomic_DNA"/>
</dbReference>
<evidence type="ECO:0000313" key="7">
    <source>
        <dbReference type="Proteomes" id="UP000663918"/>
    </source>
</evidence>
<keyword evidence="2" id="KW-0805">Transcription regulation</keyword>
<proteinExistence type="inferred from homology"/>
<dbReference type="Pfam" id="PF03466">
    <property type="entry name" value="LysR_substrate"/>
    <property type="match status" value="1"/>
</dbReference>
<dbReference type="PANTHER" id="PTHR30126:SF98">
    <property type="entry name" value="HTH-TYPE TRANSCRIPTIONAL ACTIVATOR BAUR"/>
    <property type="match status" value="1"/>
</dbReference>
<evidence type="ECO:0000256" key="4">
    <source>
        <dbReference type="ARBA" id="ARBA00023163"/>
    </source>
</evidence>
<evidence type="ECO:0000256" key="2">
    <source>
        <dbReference type="ARBA" id="ARBA00023015"/>
    </source>
</evidence>
<sequence length="388" mass="41090">MKPFDLNIRHLRAVAAVVDTGSISAAARVVNLTQPAITQGIAKLERQICLPLFERRPGGMVPTAAAELLAPRVMAAIRLMDSRHATAAQVSAFLALARCGSYAAAAVETGLSEPSLHRAVGDLSLAVGHILVERRGKGVALTPRGIGVARRFRLGEAELRSALFELALLEGREVGRITVGAMPLSRARLLPAAVTAFHALHSEISVGIVEGSHAELVGPLRDGEIDLMVGALRPKSTDDSIIQTPLFEDRPVILARAGHPLADLGGPITPEAMTAYPWITPAEGTPLRAQWQAMFAGAGAVAPSVPIECGSVIMVRQMLLHSDFLTLLSPDQVAVELEAGWLVKVADAPGDVSRTIGVTTRADWRPTALQRRFLGVLKEQAEIIAAAP</sequence>
<dbReference type="Gene3D" id="1.10.10.10">
    <property type="entry name" value="Winged helix-like DNA-binding domain superfamily/Winged helix DNA-binding domain"/>
    <property type="match status" value="2"/>
</dbReference>
<name>A0A975C154_9CAUL</name>
<dbReference type="AlphaFoldDB" id="A0A975C154"/>
<dbReference type="PANTHER" id="PTHR30126">
    <property type="entry name" value="HTH-TYPE TRANSCRIPTIONAL REGULATOR"/>
    <property type="match status" value="1"/>
</dbReference>
<keyword evidence="4" id="KW-0804">Transcription</keyword>
<protein>
    <submittedName>
        <fullName evidence="6">LysR family transcriptional regulator</fullName>
    </submittedName>
</protein>
<dbReference type="Gene3D" id="3.40.190.10">
    <property type="entry name" value="Periplasmic binding protein-like II"/>
    <property type="match status" value="2"/>
</dbReference>
<dbReference type="KEGG" id="bgoe:IFJ75_11195"/>
<dbReference type="PROSITE" id="PS50931">
    <property type="entry name" value="HTH_LYSR"/>
    <property type="match status" value="2"/>
</dbReference>
<gene>
    <name evidence="6" type="ORF">IFJ75_11195</name>
</gene>
<feature type="domain" description="HTH lysR-type" evidence="5">
    <location>
        <begin position="89"/>
        <end position="142"/>
    </location>
</feature>
<feature type="domain" description="HTH lysR-type" evidence="5">
    <location>
        <begin position="6"/>
        <end position="63"/>
    </location>
</feature>
<dbReference type="PRINTS" id="PR00039">
    <property type="entry name" value="HTHLYSR"/>
</dbReference>
<dbReference type="InterPro" id="IPR036388">
    <property type="entry name" value="WH-like_DNA-bd_sf"/>
</dbReference>
<dbReference type="SUPFAM" id="SSF53850">
    <property type="entry name" value="Periplasmic binding protein-like II"/>
    <property type="match status" value="1"/>
</dbReference>
<dbReference type="GO" id="GO:0000976">
    <property type="term" value="F:transcription cis-regulatory region binding"/>
    <property type="evidence" value="ECO:0007669"/>
    <property type="project" value="TreeGrafter"/>
</dbReference>
<evidence type="ECO:0000256" key="3">
    <source>
        <dbReference type="ARBA" id="ARBA00023125"/>
    </source>
</evidence>